<sequence>MNTALSQEKVTLINWSPTNFVDKDSYQTSKYIKWNIHDAIEPWNSFVLDIEENEKIEEKPYADLTILRNRFEQTVFDNVIGIIEPNETMNNLGCSMFGLPYASEAIVNGVQNINSYKELSSNLSNLNTMRGGTKGFKGFVFEELHATEATLNGNITEVINNNGVADFIIHNSDGSISFGQSKIGYDRQNVDFSQYKGQTIIVDKGNNYLIDKAHESGLNVIESEVSLKEAERLARGMQLETRFTGSKYSVVAPKLNSAINIAKEMHDVGLKTAFKGLQFGGSYSLGGNIMDVINQDKNLDDAVFDVIKDTTISGGVGYLSGAGLSALGNTAIGSATFGMLNTAGATIANTAVGSAFLATNTAISGMAASASSVLLGGLGSAALISTISAAAPVVVFGTALGAGIKVFKKLFGN</sequence>
<comment type="caution">
    <text evidence="2">The sequence shown here is derived from an EMBL/GenBank/DDBJ whole genome shotgun (WGS) entry which is preliminary data.</text>
</comment>
<keyword evidence="3" id="KW-1185">Reference proteome</keyword>
<proteinExistence type="predicted"/>
<keyword evidence="1" id="KW-0812">Transmembrane</keyword>
<evidence type="ECO:0000313" key="3">
    <source>
        <dbReference type="Proteomes" id="UP000469523"/>
    </source>
</evidence>
<organism evidence="2 3">
    <name type="scientific">Tissierella pigra</name>
    <dbReference type="NCBI Taxonomy" id="2607614"/>
    <lineage>
        <taxon>Bacteria</taxon>
        <taxon>Bacillati</taxon>
        <taxon>Bacillota</taxon>
        <taxon>Tissierellia</taxon>
        <taxon>Tissierellales</taxon>
        <taxon>Tissierellaceae</taxon>
        <taxon>Tissierella</taxon>
    </lineage>
</organism>
<protein>
    <submittedName>
        <fullName evidence="2">Uncharacterized protein</fullName>
    </submittedName>
</protein>
<gene>
    <name evidence="2" type="ORF">FYJ83_11615</name>
</gene>
<feature type="transmembrane region" description="Helical" evidence="1">
    <location>
        <begin position="373"/>
        <end position="400"/>
    </location>
</feature>
<dbReference type="EMBL" id="VUNQ01000025">
    <property type="protein sequence ID" value="MSU02118.1"/>
    <property type="molecule type" value="Genomic_DNA"/>
</dbReference>
<accession>A0A6N7Y0U4</accession>
<dbReference type="Proteomes" id="UP000469523">
    <property type="component" value="Unassembled WGS sequence"/>
</dbReference>
<name>A0A6N7Y0U4_9FIRM</name>
<evidence type="ECO:0000256" key="1">
    <source>
        <dbReference type="SAM" id="Phobius"/>
    </source>
</evidence>
<keyword evidence="1" id="KW-0472">Membrane</keyword>
<dbReference type="RefSeq" id="WP_154440770.1">
    <property type="nucleotide sequence ID" value="NZ_VUNQ01000025.1"/>
</dbReference>
<reference evidence="2 3" key="1">
    <citation type="submission" date="2019-09" db="EMBL/GenBank/DDBJ databases">
        <title>In-depth cultivation of the pig gut microbiome towards novel bacterial diversity and tailored functional studies.</title>
        <authorList>
            <person name="Wylensek D."/>
            <person name="Hitch T.C.A."/>
            <person name="Clavel T."/>
        </authorList>
    </citation>
    <scope>NUCLEOTIDE SEQUENCE [LARGE SCALE GENOMIC DNA]</scope>
    <source>
        <strain evidence="2 3">WCA3-693-APC-4?</strain>
    </source>
</reference>
<dbReference type="AlphaFoldDB" id="A0A6N7Y0U4"/>
<keyword evidence="1" id="KW-1133">Transmembrane helix</keyword>
<evidence type="ECO:0000313" key="2">
    <source>
        <dbReference type="EMBL" id="MSU02118.1"/>
    </source>
</evidence>